<organism evidence="1 2">
    <name type="scientific">Ferrimonas pelagia</name>
    <dbReference type="NCBI Taxonomy" id="1177826"/>
    <lineage>
        <taxon>Bacteria</taxon>
        <taxon>Pseudomonadati</taxon>
        <taxon>Pseudomonadota</taxon>
        <taxon>Gammaproteobacteria</taxon>
        <taxon>Alteromonadales</taxon>
        <taxon>Ferrimonadaceae</taxon>
        <taxon>Ferrimonas</taxon>
    </lineage>
</organism>
<keyword evidence="2" id="KW-1185">Reference proteome</keyword>
<dbReference type="Proteomes" id="UP001499988">
    <property type="component" value="Unassembled WGS sequence"/>
</dbReference>
<protein>
    <recommendedName>
        <fullName evidence="3">Lysozyme</fullName>
    </recommendedName>
</protein>
<gene>
    <name evidence="1" type="ORF">GCM10023333_15980</name>
</gene>
<dbReference type="EMBL" id="BAABJZ010000023">
    <property type="protein sequence ID" value="GAA4882570.1"/>
    <property type="molecule type" value="Genomic_DNA"/>
</dbReference>
<evidence type="ECO:0000313" key="1">
    <source>
        <dbReference type="EMBL" id="GAA4882570.1"/>
    </source>
</evidence>
<evidence type="ECO:0000313" key="2">
    <source>
        <dbReference type="Proteomes" id="UP001499988"/>
    </source>
</evidence>
<proteinExistence type="predicted"/>
<evidence type="ECO:0008006" key="3">
    <source>
        <dbReference type="Google" id="ProtNLM"/>
    </source>
</evidence>
<accession>A0ABP9EMR4</accession>
<name>A0ABP9EMR4_9GAMM</name>
<sequence>MMMNHEATKQIMDAMFTQQRLQVLSLGVHHNEYTDAYLYAWEKSVYPLMQDSDDSVAPMPHQHYTKQFIVSESKVNEIYQYLEQCWLDNAVPTYYELENEFRFRITGFGWGRMDLVHICRYLHLNGSFDGEFWKKLLTPGKHPSELGSTSRQFDRKREILFQY</sequence>
<dbReference type="RefSeq" id="WP_345334828.1">
    <property type="nucleotide sequence ID" value="NZ_BAABJZ010000023.1"/>
</dbReference>
<comment type="caution">
    <text evidence="1">The sequence shown here is derived from an EMBL/GenBank/DDBJ whole genome shotgun (WGS) entry which is preliminary data.</text>
</comment>
<reference evidence="2" key="1">
    <citation type="journal article" date="2019" name="Int. J. Syst. Evol. Microbiol.">
        <title>The Global Catalogue of Microorganisms (GCM) 10K type strain sequencing project: providing services to taxonomists for standard genome sequencing and annotation.</title>
        <authorList>
            <consortium name="The Broad Institute Genomics Platform"/>
            <consortium name="The Broad Institute Genome Sequencing Center for Infectious Disease"/>
            <person name="Wu L."/>
            <person name="Ma J."/>
        </authorList>
    </citation>
    <scope>NUCLEOTIDE SEQUENCE [LARGE SCALE GENOMIC DNA]</scope>
    <source>
        <strain evidence="2">JCM 18401</strain>
    </source>
</reference>